<evidence type="ECO:0000256" key="2">
    <source>
        <dbReference type="SAM" id="MobiDB-lite"/>
    </source>
</evidence>
<dbReference type="AlphaFoldDB" id="A0A382LTI4"/>
<feature type="coiled-coil region" evidence="1">
    <location>
        <begin position="48"/>
        <end position="100"/>
    </location>
</feature>
<protein>
    <recommendedName>
        <fullName evidence="4">LTXXQ motif family protein</fullName>
    </recommendedName>
</protein>
<evidence type="ECO:0008006" key="4">
    <source>
        <dbReference type="Google" id="ProtNLM"/>
    </source>
</evidence>
<sequence>MKKNTLMMALLAGALVAPELLAQQNPNRPQQPRPGQARGSIGRIAEQLELTEKQREQWAKVVAEQQQKQRALFQNRDTPREQLREKFNALRKETLEKQEKILTKEQLAKYKELSQRRPQPRPGQGPDARPGPGAGGRPGEGRP</sequence>
<accession>A0A382LTI4</accession>
<dbReference type="EMBL" id="UINC01088424">
    <property type="protein sequence ID" value="SVC38627.1"/>
    <property type="molecule type" value="Genomic_DNA"/>
</dbReference>
<feature type="region of interest" description="Disordered" evidence="2">
    <location>
        <begin position="106"/>
        <end position="143"/>
    </location>
</feature>
<reference evidence="3" key="1">
    <citation type="submission" date="2018-05" db="EMBL/GenBank/DDBJ databases">
        <authorList>
            <person name="Lanie J.A."/>
            <person name="Ng W.-L."/>
            <person name="Kazmierczak K.M."/>
            <person name="Andrzejewski T.M."/>
            <person name="Davidsen T.M."/>
            <person name="Wayne K.J."/>
            <person name="Tettelin H."/>
            <person name="Glass J.I."/>
            <person name="Rusch D."/>
            <person name="Podicherti R."/>
            <person name="Tsui H.-C.T."/>
            <person name="Winkler M.E."/>
        </authorList>
    </citation>
    <scope>NUCLEOTIDE SEQUENCE</scope>
</reference>
<gene>
    <name evidence="3" type="ORF">METZ01_LOCUS291481</name>
</gene>
<feature type="region of interest" description="Disordered" evidence="2">
    <location>
        <begin position="23"/>
        <end position="42"/>
    </location>
</feature>
<evidence type="ECO:0000256" key="1">
    <source>
        <dbReference type="SAM" id="Coils"/>
    </source>
</evidence>
<keyword evidence="1" id="KW-0175">Coiled coil</keyword>
<organism evidence="3">
    <name type="scientific">marine metagenome</name>
    <dbReference type="NCBI Taxonomy" id="408172"/>
    <lineage>
        <taxon>unclassified sequences</taxon>
        <taxon>metagenomes</taxon>
        <taxon>ecological metagenomes</taxon>
    </lineage>
</organism>
<feature type="non-terminal residue" evidence="3">
    <location>
        <position position="143"/>
    </location>
</feature>
<evidence type="ECO:0000313" key="3">
    <source>
        <dbReference type="EMBL" id="SVC38627.1"/>
    </source>
</evidence>
<feature type="compositionally biased region" description="Low complexity" evidence="2">
    <location>
        <begin position="122"/>
        <end position="131"/>
    </location>
</feature>
<feature type="compositionally biased region" description="Low complexity" evidence="2">
    <location>
        <begin position="23"/>
        <end position="39"/>
    </location>
</feature>
<proteinExistence type="predicted"/>
<feature type="compositionally biased region" description="Basic and acidic residues" evidence="2">
    <location>
        <begin position="106"/>
        <end position="115"/>
    </location>
</feature>
<name>A0A382LTI4_9ZZZZ</name>
<feature type="compositionally biased region" description="Gly residues" evidence="2">
    <location>
        <begin position="132"/>
        <end position="143"/>
    </location>
</feature>